<protein>
    <submittedName>
        <fullName evidence="2">Uncharacterized protein</fullName>
    </submittedName>
</protein>
<evidence type="ECO:0000313" key="3">
    <source>
        <dbReference type="Proteomes" id="UP000076510"/>
    </source>
</evidence>
<sequence length="97" mass="10475">MNQTLNNASFIATLICISLFFLATSSSMIVTFTEYKLHIHPLSIVLVLTLLTFLAGFAGLSRVDNGRTYAKSMTTILLSAILILITGCILVMGSLFG</sequence>
<dbReference type="EMBL" id="LQQY01000009">
    <property type="protein sequence ID" value="KZE50940.1"/>
    <property type="molecule type" value="Genomic_DNA"/>
</dbReference>
<feature type="transmembrane region" description="Helical" evidence="1">
    <location>
        <begin position="72"/>
        <end position="96"/>
    </location>
</feature>
<gene>
    <name evidence="2" type="ORF">AV649_16340</name>
</gene>
<dbReference type="Proteomes" id="UP000076510">
    <property type="component" value="Unassembled WGS sequence"/>
</dbReference>
<dbReference type="OrthoDB" id="2943223at2"/>
<keyword evidence="1" id="KW-0812">Transmembrane</keyword>
<keyword evidence="1" id="KW-0472">Membrane</keyword>
<organism evidence="2 3">
    <name type="scientific">Rossellomorea marisflavi</name>
    <dbReference type="NCBI Taxonomy" id="189381"/>
    <lineage>
        <taxon>Bacteria</taxon>
        <taxon>Bacillati</taxon>
        <taxon>Bacillota</taxon>
        <taxon>Bacilli</taxon>
        <taxon>Bacillales</taxon>
        <taxon>Bacillaceae</taxon>
        <taxon>Rossellomorea</taxon>
    </lineage>
</organism>
<keyword evidence="1" id="KW-1133">Transmembrane helix</keyword>
<name>A0A161TIC3_9BACI</name>
<dbReference type="RefSeq" id="WP_063190887.1">
    <property type="nucleotide sequence ID" value="NZ_JBLGCT010000001.1"/>
</dbReference>
<proteinExistence type="predicted"/>
<feature type="transmembrane region" description="Helical" evidence="1">
    <location>
        <begin position="37"/>
        <end position="60"/>
    </location>
</feature>
<evidence type="ECO:0000256" key="1">
    <source>
        <dbReference type="SAM" id="Phobius"/>
    </source>
</evidence>
<accession>A0A161TIC3</accession>
<comment type="caution">
    <text evidence="2">The sequence shown here is derived from an EMBL/GenBank/DDBJ whole genome shotgun (WGS) entry which is preliminary data.</text>
</comment>
<dbReference type="AlphaFoldDB" id="A0A161TIC3"/>
<evidence type="ECO:0000313" key="2">
    <source>
        <dbReference type="EMBL" id="KZE50940.1"/>
    </source>
</evidence>
<reference evidence="3" key="1">
    <citation type="submission" date="2016-01" db="EMBL/GenBank/DDBJ databases">
        <title>Whole genome sequencing of Bhargavaea cecembensis T14.</title>
        <authorList>
            <person name="Hong K.W."/>
        </authorList>
    </citation>
    <scope>NUCLEOTIDE SEQUENCE [LARGE SCALE GENOMIC DNA]</scope>
    <source>
        <strain evidence="3">M19</strain>
    </source>
</reference>